<dbReference type="STRING" id="27349.A0A0L6UUR5"/>
<dbReference type="PANTHER" id="PTHR21521:SF0">
    <property type="entry name" value="AMUN, ISOFORM A"/>
    <property type="match status" value="1"/>
</dbReference>
<protein>
    <submittedName>
        <fullName evidence="2">Uncharacterized protein</fullName>
    </submittedName>
</protein>
<evidence type="ECO:0000256" key="1">
    <source>
        <dbReference type="SAM" id="MobiDB-lite"/>
    </source>
</evidence>
<keyword evidence="3" id="KW-1185">Reference proteome</keyword>
<gene>
    <name evidence="2" type="ORF">VP01_362g15</name>
</gene>
<reference evidence="2 3" key="1">
    <citation type="submission" date="2015-08" db="EMBL/GenBank/DDBJ databases">
        <title>Next Generation Sequencing and Analysis of the Genome of Puccinia sorghi L Schw, the Causal Agent of Maize Common Rust.</title>
        <authorList>
            <person name="Rochi L."/>
            <person name="Burguener G."/>
            <person name="Darino M."/>
            <person name="Turjanski A."/>
            <person name="Kreff E."/>
            <person name="Dieguez M.J."/>
            <person name="Sacco F."/>
        </authorList>
    </citation>
    <scope>NUCLEOTIDE SEQUENCE [LARGE SCALE GENOMIC DNA]</scope>
    <source>
        <strain evidence="2 3">RO10H11247</strain>
    </source>
</reference>
<evidence type="ECO:0000313" key="2">
    <source>
        <dbReference type="EMBL" id="KNZ52273.1"/>
    </source>
</evidence>
<feature type="compositionally biased region" description="Polar residues" evidence="1">
    <location>
        <begin position="1"/>
        <end position="17"/>
    </location>
</feature>
<proteinExistence type="predicted"/>
<organism evidence="2 3">
    <name type="scientific">Puccinia sorghi</name>
    <dbReference type="NCBI Taxonomy" id="27349"/>
    <lineage>
        <taxon>Eukaryota</taxon>
        <taxon>Fungi</taxon>
        <taxon>Dikarya</taxon>
        <taxon>Basidiomycota</taxon>
        <taxon>Pucciniomycotina</taxon>
        <taxon>Pucciniomycetes</taxon>
        <taxon>Pucciniales</taxon>
        <taxon>Pucciniaceae</taxon>
        <taxon>Puccinia</taxon>
    </lineage>
</organism>
<name>A0A0L6UUR5_9BASI</name>
<dbReference type="OrthoDB" id="8249012at2759"/>
<dbReference type="EMBL" id="LAVV01008646">
    <property type="protein sequence ID" value="KNZ52273.1"/>
    <property type="molecule type" value="Genomic_DNA"/>
</dbReference>
<evidence type="ECO:0000313" key="3">
    <source>
        <dbReference type="Proteomes" id="UP000037035"/>
    </source>
</evidence>
<comment type="caution">
    <text evidence="2">The sequence shown here is derived from an EMBL/GenBank/DDBJ whole genome shotgun (WGS) entry which is preliminary data.</text>
</comment>
<dbReference type="AlphaFoldDB" id="A0A0L6UUR5"/>
<dbReference type="VEuPathDB" id="FungiDB:VP01_362g15"/>
<feature type="region of interest" description="Disordered" evidence="1">
    <location>
        <begin position="1"/>
        <end position="56"/>
    </location>
</feature>
<accession>A0A0L6UUR5</accession>
<sequence length="291" mass="32298">MNPRQASLRSHTRSTAIPTKRAPSDHADPSASSKKSQPRKKPKKSADSQPACVDPTETLPSYEILTKLSEPLIYVQGMLEKQGQKGELAELDERLRSTAYWTRSPEDEGGTDAKDRLLEVVRWKILRGQFRPTLAALVSQNSPENVQRIVSKALLLLAPCRTTQQALQSDSLTILCQLKGVGPATAAAFLSFEAPTLVPVFSDEAASFFTDSLGAIKYTLSFYKKYAACIAASLERLSVVHRDAHWDLQRLERALWAFRVLRNKLPDAQWHQLFHQPTLVPASTSSVPPPI</sequence>
<dbReference type="PANTHER" id="PTHR21521">
    <property type="entry name" value="AMUN, ISOFORM A"/>
    <property type="match status" value="1"/>
</dbReference>
<dbReference type="Proteomes" id="UP000037035">
    <property type="component" value="Unassembled WGS sequence"/>
</dbReference>